<feature type="region of interest" description="Disordered" evidence="1">
    <location>
        <begin position="481"/>
        <end position="501"/>
    </location>
</feature>
<dbReference type="Pfam" id="PF17963">
    <property type="entry name" value="Big_9"/>
    <property type="match status" value="6"/>
</dbReference>
<sequence length="574" mass="58844">MEITVNPVADLVAADDSVTTDEDTPVNGTVAGNDSTTSGGTLEYVKATDPSNGTVVVNIDGTYTYTPNANFNGTDSFTYTVTDPASGESLTQTVEITVNPVADLVAADDSVTTDEDTPVNGTVAGNDSTTSGGTLEYVKATDPSNGTVVVNIDGTYTYTPNANFNGTDSFTYTVTDPASGESLTQTVEITVNPVADLVAADDSVTTDEDTPVNGTVAGNDSTTSGGTLEYVKATDPSNGTSWSTSTGPTPILRTPTSTARTAFTYTVTDPASGETLTQTVEITVNPVADLVAADDSVTTDEDTPVNGTVAGNDSTTSGGTLEYVKATDPSNGTVVVNIDGTYTYTPNANFNGTDSFTYTVTDPASGESLTQTVEITVNPVADLVAADDSVTTDEDTPVNGTVAGNDSTTSGGTLEYVKATDPSNGTVVVNIDGPTPIGRTPTQRHGQLHLYGDRSGLGREPDADGGDTVNPVADLVAADDSVTTDEDTPVNGTVAGNDSTTSGGTLEYVKATDPSNGTVVVNIDGTYTYTPNANFNGTDSFTYTVTDPASGESLTQTVEITVNPVLIWWPQTTV</sequence>
<dbReference type="EMBL" id="UAQM01000002">
    <property type="protein sequence ID" value="SPU43070.1"/>
    <property type="molecule type" value="Genomic_DNA"/>
</dbReference>
<feature type="compositionally biased region" description="Polar residues" evidence="1">
    <location>
        <begin position="490"/>
        <end position="501"/>
    </location>
</feature>
<feature type="compositionally biased region" description="Polar residues" evidence="1">
    <location>
        <begin position="398"/>
        <end position="411"/>
    </location>
</feature>
<proteinExistence type="predicted"/>
<feature type="region of interest" description="Disordered" evidence="1">
    <location>
        <begin position="203"/>
        <end position="255"/>
    </location>
</feature>
<feature type="region of interest" description="Disordered" evidence="1">
    <location>
        <begin position="17"/>
        <end position="37"/>
    </location>
</feature>
<feature type="region of interest" description="Disordered" evidence="1">
    <location>
        <begin position="389"/>
        <end position="411"/>
    </location>
</feature>
<feature type="compositionally biased region" description="Low complexity" evidence="1">
    <location>
        <begin position="236"/>
        <end position="250"/>
    </location>
</feature>
<evidence type="ECO:0000313" key="2">
    <source>
        <dbReference type="EMBL" id="SPU43070.1"/>
    </source>
</evidence>
<evidence type="ECO:0000313" key="3">
    <source>
        <dbReference type="Proteomes" id="UP000250358"/>
    </source>
</evidence>
<dbReference type="AlphaFoldDB" id="A0A2X1AHB5"/>
<feature type="compositionally biased region" description="Polar residues" evidence="1">
    <location>
        <begin position="26"/>
        <end position="37"/>
    </location>
</feature>
<reference evidence="2 3" key="1">
    <citation type="submission" date="2018-06" db="EMBL/GenBank/DDBJ databases">
        <authorList>
            <consortium name="Pathogen Informatics"/>
            <person name="Doyle S."/>
        </authorList>
    </citation>
    <scope>NUCLEOTIDE SEQUENCE [LARGE SCALE GENOMIC DNA]</scope>
    <source>
        <strain evidence="2 3">NCTC11165</strain>
    </source>
</reference>
<evidence type="ECO:0000256" key="1">
    <source>
        <dbReference type="SAM" id="MobiDB-lite"/>
    </source>
</evidence>
<organism evidence="2 3">
    <name type="scientific">Brevundimonas diminuta</name>
    <name type="common">Pseudomonas diminuta</name>
    <dbReference type="NCBI Taxonomy" id="293"/>
    <lineage>
        <taxon>Bacteria</taxon>
        <taxon>Pseudomonadati</taxon>
        <taxon>Pseudomonadota</taxon>
        <taxon>Alphaproteobacteria</taxon>
        <taxon>Caulobacterales</taxon>
        <taxon>Caulobacteraceae</taxon>
        <taxon>Brevundimonas</taxon>
    </lineage>
</organism>
<gene>
    <name evidence="2" type="ORF">NCTC11165_01018</name>
</gene>
<name>A0A2X1AHB5_BREDI</name>
<dbReference type="Gene3D" id="2.60.40.2810">
    <property type="match status" value="4"/>
</dbReference>
<dbReference type="NCBIfam" id="NF012211">
    <property type="entry name" value="tand_rpt_95"/>
    <property type="match status" value="4"/>
</dbReference>
<dbReference type="Proteomes" id="UP000250358">
    <property type="component" value="Unassembled WGS sequence"/>
</dbReference>
<protein>
    <submittedName>
        <fullName evidence="2">Rhombotarget A</fullName>
    </submittedName>
</protein>
<feature type="region of interest" description="Disordered" evidence="1">
    <location>
        <begin position="296"/>
        <end position="316"/>
    </location>
</feature>
<feature type="compositionally biased region" description="Polar residues" evidence="1">
    <location>
        <begin position="305"/>
        <end position="316"/>
    </location>
</feature>
<feature type="compositionally biased region" description="Polar residues" evidence="1">
    <location>
        <begin position="212"/>
        <end position="226"/>
    </location>
</feature>
<accession>A0A2X1AHB5</accession>